<organism evidence="1 2">
    <name type="scientific">Flavobacterium ginsengisoli</name>
    <dbReference type="NCBI Taxonomy" id="871694"/>
    <lineage>
        <taxon>Bacteria</taxon>
        <taxon>Pseudomonadati</taxon>
        <taxon>Bacteroidota</taxon>
        <taxon>Flavobacteriia</taxon>
        <taxon>Flavobacteriales</taxon>
        <taxon>Flavobacteriaceae</taxon>
        <taxon>Flavobacterium</taxon>
    </lineage>
</organism>
<evidence type="ECO:0000313" key="2">
    <source>
        <dbReference type="Proteomes" id="UP001501367"/>
    </source>
</evidence>
<name>A0ABP7EXA2_9FLAO</name>
<accession>A0ABP7EXA2</accession>
<dbReference type="Proteomes" id="UP001501367">
    <property type="component" value="Unassembled WGS sequence"/>
</dbReference>
<proteinExistence type="predicted"/>
<dbReference type="RefSeq" id="WP_278019683.1">
    <property type="nucleotide sequence ID" value="NZ_BAABDT010000001.1"/>
</dbReference>
<evidence type="ECO:0000313" key="1">
    <source>
        <dbReference type="EMBL" id="GAA3726443.1"/>
    </source>
</evidence>
<sequence>MSGRIEFYKIDKLKIEANLLPLISDNNISKNFKEFVFSSNLDTEYFKVSYENIIEKIKSNFFKINHNEFEVIFKWIFECYDEELDWDADFLDNLGLYEIGDLHSREEISIFICFGEYGINDFDDKLTNSDASWNNLNSPYKPDEFKLVIDFLSIVLLNIILKDEELESDYENELKEILADLSQDKEMYLSSSRFLESILNKSDFLNLYNDDLVYMLECSESYLWKIRSLKENIGDYNNLVYRLDLF</sequence>
<reference evidence="2" key="1">
    <citation type="journal article" date="2019" name="Int. J. Syst. Evol. Microbiol.">
        <title>The Global Catalogue of Microorganisms (GCM) 10K type strain sequencing project: providing services to taxonomists for standard genome sequencing and annotation.</title>
        <authorList>
            <consortium name="The Broad Institute Genomics Platform"/>
            <consortium name="The Broad Institute Genome Sequencing Center for Infectious Disease"/>
            <person name="Wu L."/>
            <person name="Ma J."/>
        </authorList>
    </citation>
    <scope>NUCLEOTIDE SEQUENCE [LARGE SCALE GENOMIC DNA]</scope>
    <source>
        <strain evidence="2">JCM 17336</strain>
    </source>
</reference>
<dbReference type="EMBL" id="BAABDT010000001">
    <property type="protein sequence ID" value="GAA3726443.1"/>
    <property type="molecule type" value="Genomic_DNA"/>
</dbReference>
<protein>
    <submittedName>
        <fullName evidence="1">Uncharacterized protein</fullName>
    </submittedName>
</protein>
<comment type="caution">
    <text evidence="1">The sequence shown here is derived from an EMBL/GenBank/DDBJ whole genome shotgun (WGS) entry which is preliminary data.</text>
</comment>
<keyword evidence="2" id="KW-1185">Reference proteome</keyword>
<gene>
    <name evidence="1" type="ORF">GCM10022422_04930</name>
</gene>